<sequence length="432" mass="46624">MPPVQNAVVERGRKMKASPFPMIEPEEATRLIAENVASPALSDTETVALIVGKGRVLAEDIYSTVNIPTFDTTPIDGYALFAEEGRQEWQVIGEHLAGEMGYLRVEAGTAIRIMNGAPLPEGANSVVMVEFTNETDNVLSLSIPVKAGDNIRHIGQDIKKGQLVLKAGTVMGAPELGLVAMVNRASFRAYRRPRLGVISVGDEIAEPGDLSKPEAVYDSNRFSLAAALTDAYAEAIPLGIAPASKEGLRTMIMDALEIYDGVVTSGSLSVGKTDIVKDLLEELGTIHFGRVNLKPGKPFTFVTAEINGKRKPIFGLPGSPVSSLVSFELFVRPAVLKMGGRAKRHRPTIQVQAEHDIAHAADRNEYVRAIVSQQFDPETRSYTFTARTTGAQNSSRLMSMLEANALLRLSPDPHAVKVGSYMTAVLLNCTEI</sequence>
<dbReference type="GO" id="GO:0046872">
    <property type="term" value="F:metal ion binding"/>
    <property type="evidence" value="ECO:0007669"/>
    <property type="project" value="UniProtKB-UniRule"/>
</dbReference>
<name>A0A8T7M9E4_9CHLR</name>
<dbReference type="Proteomes" id="UP001431572">
    <property type="component" value="Chromosome 2"/>
</dbReference>
<gene>
    <name evidence="9" type="ORF">HXX08_23065</name>
    <name evidence="10" type="ORF">OZ401_004300</name>
</gene>
<dbReference type="PANTHER" id="PTHR10192:SF5">
    <property type="entry name" value="GEPHYRIN"/>
    <property type="match status" value="1"/>
</dbReference>
<keyword evidence="4 7" id="KW-0500">Molybdenum</keyword>
<dbReference type="InterPro" id="IPR036688">
    <property type="entry name" value="MoeA_C_domain_IV_sf"/>
</dbReference>
<dbReference type="CDD" id="cd00887">
    <property type="entry name" value="MoeA"/>
    <property type="match status" value="1"/>
</dbReference>
<evidence type="ECO:0000256" key="5">
    <source>
        <dbReference type="ARBA" id="ARBA00023150"/>
    </source>
</evidence>
<dbReference type="Gene3D" id="3.90.105.10">
    <property type="entry name" value="Molybdopterin biosynthesis moea protein, domain 2"/>
    <property type="match status" value="1"/>
</dbReference>
<dbReference type="GO" id="GO:0005829">
    <property type="term" value="C:cytosol"/>
    <property type="evidence" value="ECO:0007669"/>
    <property type="project" value="TreeGrafter"/>
</dbReference>
<comment type="catalytic activity">
    <reaction evidence="6">
        <text>adenylyl-molybdopterin + molybdate = Mo-molybdopterin + AMP + H(+)</text>
        <dbReference type="Rhea" id="RHEA:35047"/>
        <dbReference type="ChEBI" id="CHEBI:15378"/>
        <dbReference type="ChEBI" id="CHEBI:36264"/>
        <dbReference type="ChEBI" id="CHEBI:62727"/>
        <dbReference type="ChEBI" id="CHEBI:71302"/>
        <dbReference type="ChEBI" id="CHEBI:456215"/>
        <dbReference type="EC" id="2.10.1.1"/>
    </reaction>
</comment>
<dbReference type="SMART" id="SM00852">
    <property type="entry name" value="MoCF_biosynth"/>
    <property type="match status" value="1"/>
</dbReference>
<keyword evidence="5 7" id="KW-0501">Molybdenum cofactor biosynthesis</keyword>
<evidence type="ECO:0000256" key="6">
    <source>
        <dbReference type="ARBA" id="ARBA00047317"/>
    </source>
</evidence>
<keyword evidence="7" id="KW-0479">Metal-binding</keyword>
<reference evidence="10" key="2">
    <citation type="journal article" date="2024" name="Nature">
        <title>Anoxygenic phototroph of the Chloroflexota uses a type I reaction centre.</title>
        <authorList>
            <person name="Tsuji J.M."/>
            <person name="Shaw N.A."/>
            <person name="Nagashima S."/>
            <person name="Venkiteswaran J.J."/>
            <person name="Schiff S.L."/>
            <person name="Watanabe T."/>
            <person name="Fukui M."/>
            <person name="Hanada S."/>
            <person name="Tank M."/>
            <person name="Neufeld J.D."/>
        </authorList>
    </citation>
    <scope>NUCLEOTIDE SEQUENCE</scope>
    <source>
        <strain evidence="10">L227-S17</strain>
    </source>
</reference>
<dbReference type="NCBIfam" id="NF045515">
    <property type="entry name" value="Glp_gephyrin"/>
    <property type="match status" value="1"/>
</dbReference>
<comment type="function">
    <text evidence="1 7">Catalyzes the insertion of molybdate into adenylated molybdopterin with the concomitant release of AMP.</text>
</comment>
<dbReference type="GO" id="GO:0061599">
    <property type="term" value="F:molybdopterin molybdotransferase activity"/>
    <property type="evidence" value="ECO:0007669"/>
    <property type="project" value="UniProtKB-UniRule"/>
</dbReference>
<accession>A0A8T7M9E4</accession>
<dbReference type="PANTHER" id="PTHR10192">
    <property type="entry name" value="MOLYBDOPTERIN BIOSYNTHESIS PROTEIN"/>
    <property type="match status" value="1"/>
</dbReference>
<protein>
    <recommendedName>
        <fullName evidence="7">Molybdopterin molybdenumtransferase</fullName>
        <ecNumber evidence="7">2.10.1.1</ecNumber>
    </recommendedName>
</protein>
<dbReference type="FunFam" id="3.40.980.10:FF:000001">
    <property type="entry name" value="Molybdopterin molybdenumtransferase"/>
    <property type="match status" value="1"/>
</dbReference>
<dbReference type="Pfam" id="PF00994">
    <property type="entry name" value="MoCF_biosynth"/>
    <property type="match status" value="1"/>
</dbReference>
<dbReference type="SUPFAM" id="SSF63882">
    <property type="entry name" value="MoeA N-terminal region -like"/>
    <property type="match status" value="1"/>
</dbReference>
<evidence type="ECO:0000313" key="11">
    <source>
        <dbReference type="Proteomes" id="UP000521676"/>
    </source>
</evidence>
<dbReference type="InterPro" id="IPR005110">
    <property type="entry name" value="MoeA_linker/N"/>
</dbReference>
<dbReference type="EMBL" id="CP128400">
    <property type="protein sequence ID" value="WJW68684.1"/>
    <property type="molecule type" value="Genomic_DNA"/>
</dbReference>
<dbReference type="InterPro" id="IPR038987">
    <property type="entry name" value="MoeA-like"/>
</dbReference>
<proteinExistence type="inferred from homology"/>
<dbReference type="Gene3D" id="2.170.190.11">
    <property type="entry name" value="Molybdopterin biosynthesis moea protein, domain 3"/>
    <property type="match status" value="1"/>
</dbReference>
<dbReference type="Gene3D" id="3.40.980.10">
    <property type="entry name" value="MoaB/Mog-like domain"/>
    <property type="match status" value="1"/>
</dbReference>
<comment type="similarity">
    <text evidence="3 7">Belongs to the MoeA family.</text>
</comment>
<dbReference type="RefSeq" id="WP_341470589.1">
    <property type="nucleotide sequence ID" value="NZ_CP128400.1"/>
</dbReference>
<dbReference type="InterPro" id="IPR036425">
    <property type="entry name" value="MoaB/Mog-like_dom_sf"/>
</dbReference>
<dbReference type="Gene3D" id="2.40.340.10">
    <property type="entry name" value="MoeA, C-terminal, domain IV"/>
    <property type="match status" value="1"/>
</dbReference>
<keyword evidence="7" id="KW-0460">Magnesium</keyword>
<dbReference type="InterPro" id="IPR001453">
    <property type="entry name" value="MoaB/Mog_dom"/>
</dbReference>
<evidence type="ECO:0000256" key="4">
    <source>
        <dbReference type="ARBA" id="ARBA00022505"/>
    </source>
</evidence>
<dbReference type="Proteomes" id="UP000521676">
    <property type="component" value="Unassembled WGS sequence"/>
</dbReference>
<evidence type="ECO:0000256" key="7">
    <source>
        <dbReference type="RuleBase" id="RU365090"/>
    </source>
</evidence>
<organism evidence="9 11">
    <name type="scientific">Candidatus Chlorohelix allophototropha</name>
    <dbReference type="NCBI Taxonomy" id="3003348"/>
    <lineage>
        <taxon>Bacteria</taxon>
        <taxon>Bacillati</taxon>
        <taxon>Chloroflexota</taxon>
        <taxon>Chloroflexia</taxon>
        <taxon>Candidatus Chloroheliales</taxon>
        <taxon>Candidatus Chloroheliaceae</taxon>
        <taxon>Candidatus Chlorohelix</taxon>
    </lineage>
</organism>
<keyword evidence="7" id="KW-0808">Transferase</keyword>
<reference evidence="9 11" key="1">
    <citation type="submission" date="2020-06" db="EMBL/GenBank/DDBJ databases">
        <title>Anoxygenic phototrophic Chloroflexota member uses a Type I reaction center.</title>
        <authorList>
            <person name="Tsuji J.M."/>
            <person name="Shaw N.A."/>
            <person name="Nagashima S."/>
            <person name="Venkiteswaran J."/>
            <person name="Schiff S.L."/>
            <person name="Hanada S."/>
            <person name="Tank M."/>
            <person name="Neufeld J.D."/>
        </authorList>
    </citation>
    <scope>NUCLEOTIDE SEQUENCE [LARGE SCALE GENOMIC DNA]</scope>
    <source>
        <strain evidence="9">L227-S17</strain>
    </source>
</reference>
<evidence type="ECO:0000259" key="8">
    <source>
        <dbReference type="SMART" id="SM00852"/>
    </source>
</evidence>
<dbReference type="InterPro" id="IPR005111">
    <property type="entry name" value="MoeA_C_domain_IV"/>
</dbReference>
<dbReference type="EC" id="2.10.1.1" evidence="7"/>
<evidence type="ECO:0000256" key="2">
    <source>
        <dbReference type="ARBA" id="ARBA00005046"/>
    </source>
</evidence>
<dbReference type="EMBL" id="JACATZ010000003">
    <property type="protein sequence ID" value="NWJ48750.1"/>
    <property type="molecule type" value="Genomic_DNA"/>
</dbReference>
<evidence type="ECO:0000313" key="9">
    <source>
        <dbReference type="EMBL" id="NWJ48750.1"/>
    </source>
</evidence>
<comment type="cofactor">
    <cofactor evidence="7">
        <name>Mg(2+)</name>
        <dbReference type="ChEBI" id="CHEBI:18420"/>
    </cofactor>
</comment>
<keyword evidence="12" id="KW-1185">Reference proteome</keyword>
<comment type="pathway">
    <text evidence="2 7">Cofactor biosynthesis; molybdopterin biosynthesis.</text>
</comment>
<dbReference type="SUPFAM" id="SSF53218">
    <property type="entry name" value="Molybdenum cofactor biosynthesis proteins"/>
    <property type="match status" value="1"/>
</dbReference>
<dbReference type="GO" id="GO:0006777">
    <property type="term" value="P:Mo-molybdopterin cofactor biosynthetic process"/>
    <property type="evidence" value="ECO:0007669"/>
    <property type="project" value="UniProtKB-UniRule"/>
</dbReference>
<dbReference type="Pfam" id="PF03453">
    <property type="entry name" value="MoeA_N"/>
    <property type="match status" value="1"/>
</dbReference>
<evidence type="ECO:0000256" key="3">
    <source>
        <dbReference type="ARBA" id="ARBA00010763"/>
    </source>
</evidence>
<feature type="domain" description="MoaB/Mog" evidence="8">
    <location>
        <begin position="196"/>
        <end position="337"/>
    </location>
</feature>
<dbReference type="InterPro" id="IPR036135">
    <property type="entry name" value="MoeA_linker/N_sf"/>
</dbReference>
<dbReference type="AlphaFoldDB" id="A0A8T7M9E4"/>
<dbReference type="Pfam" id="PF03454">
    <property type="entry name" value="MoeA_C"/>
    <property type="match status" value="1"/>
</dbReference>
<evidence type="ECO:0000313" key="10">
    <source>
        <dbReference type="EMBL" id="WJW68684.1"/>
    </source>
</evidence>
<evidence type="ECO:0000313" key="12">
    <source>
        <dbReference type="Proteomes" id="UP001431572"/>
    </source>
</evidence>
<evidence type="ECO:0000256" key="1">
    <source>
        <dbReference type="ARBA" id="ARBA00002901"/>
    </source>
</evidence>
<dbReference type="SUPFAM" id="SSF63867">
    <property type="entry name" value="MoeA C-terminal domain-like"/>
    <property type="match status" value="1"/>
</dbReference>